<dbReference type="Pfam" id="PF08527">
    <property type="entry name" value="PAD_M"/>
    <property type="match status" value="1"/>
</dbReference>
<dbReference type="PANTHER" id="PTHR10837:SF8">
    <property type="entry name" value="PROTEIN-ARGININE DEIMINASE"/>
    <property type="match status" value="1"/>
</dbReference>
<keyword evidence="4" id="KW-1185">Reference proteome</keyword>
<evidence type="ECO:0000313" key="3">
    <source>
        <dbReference type="Ensembl" id="ENSNMLP00000002170.1"/>
    </source>
</evidence>
<proteinExistence type="predicted"/>
<dbReference type="InterPro" id="IPR036556">
    <property type="entry name" value="PAD_central_sf"/>
</dbReference>
<accession>A0A8C6S9N7</accession>
<feature type="domain" description="Protein-arginine deiminase C-terminal" evidence="1">
    <location>
        <begin position="88"/>
        <end position="445"/>
    </location>
</feature>
<evidence type="ECO:0000259" key="2">
    <source>
        <dbReference type="Pfam" id="PF08527"/>
    </source>
</evidence>
<protein>
    <submittedName>
        <fullName evidence="3">Peptidyl arginine deiminase, type II</fullName>
    </submittedName>
</protein>
<reference evidence="3" key="1">
    <citation type="submission" date="2025-08" db="UniProtKB">
        <authorList>
            <consortium name="Ensembl"/>
        </authorList>
    </citation>
    <scope>IDENTIFICATION</scope>
</reference>
<feature type="domain" description="Protein-arginine deiminase (PAD) central" evidence="2">
    <location>
        <begin position="31"/>
        <end position="78"/>
    </location>
</feature>
<evidence type="ECO:0000313" key="4">
    <source>
        <dbReference type="Proteomes" id="UP000694523"/>
    </source>
</evidence>
<dbReference type="Proteomes" id="UP000694523">
    <property type="component" value="Unplaced"/>
</dbReference>
<evidence type="ECO:0000259" key="1">
    <source>
        <dbReference type="Pfam" id="PF03068"/>
    </source>
</evidence>
<organism evidence="3 4">
    <name type="scientific">Neogobius melanostomus</name>
    <name type="common">round goby</name>
    <dbReference type="NCBI Taxonomy" id="47308"/>
    <lineage>
        <taxon>Eukaryota</taxon>
        <taxon>Metazoa</taxon>
        <taxon>Chordata</taxon>
        <taxon>Craniata</taxon>
        <taxon>Vertebrata</taxon>
        <taxon>Euteleostomi</taxon>
        <taxon>Actinopterygii</taxon>
        <taxon>Neopterygii</taxon>
        <taxon>Teleostei</taxon>
        <taxon>Neoteleostei</taxon>
        <taxon>Acanthomorphata</taxon>
        <taxon>Gobiaria</taxon>
        <taxon>Gobiiformes</taxon>
        <taxon>Gobioidei</taxon>
        <taxon>Gobiidae</taxon>
        <taxon>Benthophilinae</taxon>
        <taxon>Neogobiini</taxon>
        <taxon>Neogobius</taxon>
    </lineage>
</organism>
<dbReference type="Pfam" id="PF03068">
    <property type="entry name" value="PAD"/>
    <property type="match status" value="1"/>
</dbReference>
<dbReference type="GO" id="GO:0005509">
    <property type="term" value="F:calcium ion binding"/>
    <property type="evidence" value="ECO:0007669"/>
    <property type="project" value="InterPro"/>
</dbReference>
<dbReference type="AlphaFoldDB" id="A0A8C6S9N7"/>
<sequence>MAEIFAWIWGPITERRGTYHLMYVMMLLADGDYPLILASGRLSREIKYTKEMTFYVSGLKFADNDFAGLVRIHVSLLQPVRHHLFYLQFKMAPWIMTPNVQAPLKVYVCRYVRVLGVEMQIITNEVNRGDRWIQDEMEFGYIQAPHQSSKILWDFQIQTDRMVMSNQPDIVVVDKEQRKAVPGVLGNLEVSPPVTVNGKSYLLGRIIIGGAFPFQTDGRNMSSATRNFLRAQVVQEPIVLFSDWLAVGHVDEFLSFVPAKDRKGFRLLLASPHAAYKLLQGLQETGHGQAKFFEDVPNVTKVTVDEILADKDLHDKNDYYQRCIDWNRDRLKNELGLDEDDIVDIPLLPYAPLFKLVLNISEVRLSSLSLQVNMIVLYYNLGIAKPCGPKVGGQCAIEKEVTRLLEPLGLKCNFINDFVPYYENEGDVHCGSNVRRKAFNLKWWEMEI</sequence>
<name>A0A8C6S9N7_9GOBI</name>
<dbReference type="InterPro" id="IPR013530">
    <property type="entry name" value="PAD_C"/>
</dbReference>
<dbReference type="SUPFAM" id="SSF55909">
    <property type="entry name" value="Pentein"/>
    <property type="match status" value="1"/>
</dbReference>
<dbReference type="GO" id="GO:0005634">
    <property type="term" value="C:nucleus"/>
    <property type="evidence" value="ECO:0007669"/>
    <property type="project" value="TreeGrafter"/>
</dbReference>
<dbReference type="Gene3D" id="3.75.10.10">
    <property type="entry name" value="L-arginine/glycine Amidinotransferase, Chain A"/>
    <property type="match status" value="1"/>
</dbReference>
<dbReference type="GO" id="GO:0004668">
    <property type="term" value="F:protein-arginine deiminase activity"/>
    <property type="evidence" value="ECO:0007669"/>
    <property type="project" value="InterPro"/>
</dbReference>
<dbReference type="Ensembl" id="ENSNMLT00000002509.1">
    <property type="protein sequence ID" value="ENSNMLP00000002170.1"/>
    <property type="gene ID" value="ENSNMLG00000001634.1"/>
</dbReference>
<dbReference type="GO" id="GO:0005737">
    <property type="term" value="C:cytoplasm"/>
    <property type="evidence" value="ECO:0007669"/>
    <property type="project" value="InterPro"/>
</dbReference>
<dbReference type="InterPro" id="IPR013733">
    <property type="entry name" value="Prot_Arg_deaminase_cen_dom"/>
</dbReference>
<dbReference type="InterPro" id="IPR004303">
    <property type="entry name" value="PAD"/>
</dbReference>
<dbReference type="SUPFAM" id="SSF110083">
    <property type="entry name" value="Peptidylarginine deiminase Pad4, middle domain"/>
    <property type="match status" value="1"/>
</dbReference>
<dbReference type="PANTHER" id="PTHR10837">
    <property type="entry name" value="PEPTIDYLARGININE DEIMINASE"/>
    <property type="match status" value="1"/>
</dbReference>
<reference evidence="3" key="2">
    <citation type="submission" date="2025-09" db="UniProtKB">
        <authorList>
            <consortium name="Ensembl"/>
        </authorList>
    </citation>
    <scope>IDENTIFICATION</scope>
</reference>
<dbReference type="Gene3D" id="2.60.40.1700">
    <property type="entry name" value="Protein-arginine deiminase, central domain"/>
    <property type="match status" value="1"/>
</dbReference>